<dbReference type="PRINTS" id="PR00972">
    <property type="entry name" value="RIBSOMALS12E"/>
</dbReference>
<reference evidence="3 4" key="1">
    <citation type="submission" date="2022-12" db="EMBL/GenBank/DDBJ databases">
        <title>Chromosome-scale assembly of the Ensete ventricosum genome.</title>
        <authorList>
            <person name="Dussert Y."/>
            <person name="Stocks J."/>
            <person name="Wendawek A."/>
            <person name="Woldeyes F."/>
            <person name="Nichols R.A."/>
            <person name="Borrell J.S."/>
        </authorList>
    </citation>
    <scope>NUCLEOTIDE SEQUENCE [LARGE SCALE GENOMIC DNA]</scope>
    <source>
        <strain evidence="4">cv. Maze</strain>
        <tissue evidence="3">Seeds</tissue>
    </source>
</reference>
<keyword evidence="4" id="KW-1185">Reference proteome</keyword>
<dbReference type="InterPro" id="IPR000530">
    <property type="entry name" value="Ribosomal_eS12"/>
</dbReference>
<dbReference type="GO" id="GO:0005840">
    <property type="term" value="C:ribosome"/>
    <property type="evidence" value="ECO:0007669"/>
    <property type="project" value="UniProtKB-KW"/>
</dbReference>
<dbReference type="InterPro" id="IPR029064">
    <property type="entry name" value="Ribosomal_eL30-like_sf"/>
</dbReference>
<gene>
    <name evidence="3" type="ORF">OPV22_000109</name>
</gene>
<dbReference type="Proteomes" id="UP001222027">
    <property type="component" value="Unassembled WGS sequence"/>
</dbReference>
<accession>A0AAV8Q9S4</accession>
<sequence>MELRLYGEDVLRARALWTLHDAGYGSTEASVKCSNDCNPSLDIDARSLKDCMRAGKMVELNRERRKKIACTGSGEKREFSPTVSLLVPVVAPTPSETNGEGVDGLLREEEMAAYVTHTPASSFDLFGTTTPPVVTMPSAKTLGEWAGLRKIDSEGKARKVVGCSCVVGQGLWGRIGGPSSHSSGICQVRLSFASTGLGYSYKIFLLDRSQETGYISG</sequence>
<dbReference type="PANTHER" id="PTHR11843">
    <property type="entry name" value="40S RIBOSOMAL PROTEIN S12"/>
    <property type="match status" value="1"/>
</dbReference>
<evidence type="ECO:0000256" key="1">
    <source>
        <dbReference type="ARBA" id="ARBA00022980"/>
    </source>
</evidence>
<dbReference type="GO" id="GO:0003735">
    <property type="term" value="F:structural constituent of ribosome"/>
    <property type="evidence" value="ECO:0007669"/>
    <property type="project" value="InterPro"/>
</dbReference>
<dbReference type="EMBL" id="JAQQAF010000001">
    <property type="protein sequence ID" value="KAJ8509675.1"/>
    <property type="molecule type" value="Genomic_DNA"/>
</dbReference>
<dbReference type="GO" id="GO:0006412">
    <property type="term" value="P:translation"/>
    <property type="evidence" value="ECO:0007669"/>
    <property type="project" value="InterPro"/>
</dbReference>
<proteinExistence type="predicted"/>
<keyword evidence="2" id="KW-0687">Ribonucleoprotein</keyword>
<organism evidence="3 4">
    <name type="scientific">Ensete ventricosum</name>
    <name type="common">Abyssinian banana</name>
    <name type="synonym">Musa ensete</name>
    <dbReference type="NCBI Taxonomy" id="4639"/>
    <lineage>
        <taxon>Eukaryota</taxon>
        <taxon>Viridiplantae</taxon>
        <taxon>Streptophyta</taxon>
        <taxon>Embryophyta</taxon>
        <taxon>Tracheophyta</taxon>
        <taxon>Spermatophyta</taxon>
        <taxon>Magnoliopsida</taxon>
        <taxon>Liliopsida</taxon>
        <taxon>Zingiberales</taxon>
        <taxon>Musaceae</taxon>
        <taxon>Ensete</taxon>
    </lineage>
</organism>
<comment type="caution">
    <text evidence="3">The sequence shown here is derived from an EMBL/GenBank/DDBJ whole genome shotgun (WGS) entry which is preliminary data.</text>
</comment>
<evidence type="ECO:0000256" key="2">
    <source>
        <dbReference type="ARBA" id="ARBA00023274"/>
    </source>
</evidence>
<evidence type="ECO:0000313" key="3">
    <source>
        <dbReference type="EMBL" id="KAJ8509675.1"/>
    </source>
</evidence>
<dbReference type="Gene3D" id="3.30.1330.30">
    <property type="match status" value="1"/>
</dbReference>
<name>A0AAV8Q9S4_ENSVE</name>
<dbReference type="AlphaFoldDB" id="A0AAV8Q9S4"/>
<keyword evidence="1" id="KW-0689">Ribosomal protein</keyword>
<protein>
    <submittedName>
        <fullName evidence="3">Uncharacterized protein</fullName>
    </submittedName>
</protein>
<evidence type="ECO:0000313" key="4">
    <source>
        <dbReference type="Proteomes" id="UP001222027"/>
    </source>
</evidence>
<dbReference type="GO" id="GO:1990904">
    <property type="term" value="C:ribonucleoprotein complex"/>
    <property type="evidence" value="ECO:0007669"/>
    <property type="project" value="UniProtKB-KW"/>
</dbReference>